<sequence>MWLHEALLPAPAEPQLWSTLESGLLVWPPYAGVWSPGCQRSPSTWRAVGGHMGWGLWGGGGGSRSTSIVPGGQELSRTQQERGGPFLKSDQLELLFSHPAHFTLLCISSSPSLLSLHSLL</sequence>
<keyword evidence="2" id="KW-1185">Reference proteome</keyword>
<reference evidence="1 2" key="1">
    <citation type="journal article" date="2023" name="Genes (Basel)">
        <title>Chromosome-Level Genome Assembly and Circadian Gene Repertoire of the Patagonia Blennie Eleginops maclovinus-The Closest Ancestral Proxy of Antarctic Cryonotothenioids.</title>
        <authorList>
            <person name="Cheng C.C."/>
            <person name="Rivera-Colon A.G."/>
            <person name="Minhas B.F."/>
            <person name="Wilson L."/>
            <person name="Rayamajhi N."/>
            <person name="Vargas-Chacoff L."/>
            <person name="Catchen J.M."/>
        </authorList>
    </citation>
    <scope>NUCLEOTIDE SEQUENCE [LARGE SCALE GENOMIC DNA]</scope>
    <source>
        <strain evidence="1">JMC-PN-2008</strain>
    </source>
</reference>
<name>A0AAN7XLS1_ELEMC</name>
<organism evidence="1 2">
    <name type="scientific">Eleginops maclovinus</name>
    <name type="common">Patagonian blennie</name>
    <name type="synonym">Eleginus maclovinus</name>
    <dbReference type="NCBI Taxonomy" id="56733"/>
    <lineage>
        <taxon>Eukaryota</taxon>
        <taxon>Metazoa</taxon>
        <taxon>Chordata</taxon>
        <taxon>Craniata</taxon>
        <taxon>Vertebrata</taxon>
        <taxon>Euteleostomi</taxon>
        <taxon>Actinopterygii</taxon>
        <taxon>Neopterygii</taxon>
        <taxon>Teleostei</taxon>
        <taxon>Neoteleostei</taxon>
        <taxon>Acanthomorphata</taxon>
        <taxon>Eupercaria</taxon>
        <taxon>Perciformes</taxon>
        <taxon>Notothenioidei</taxon>
        <taxon>Eleginopidae</taxon>
        <taxon>Eleginops</taxon>
    </lineage>
</organism>
<dbReference type="AlphaFoldDB" id="A0AAN7XLS1"/>
<gene>
    <name evidence="1" type="ORF">PBY51_000461</name>
</gene>
<accession>A0AAN7XLS1</accession>
<dbReference type="EMBL" id="JAUZQC010000011">
    <property type="protein sequence ID" value="KAK5863432.1"/>
    <property type="molecule type" value="Genomic_DNA"/>
</dbReference>
<evidence type="ECO:0000313" key="2">
    <source>
        <dbReference type="Proteomes" id="UP001346869"/>
    </source>
</evidence>
<proteinExistence type="predicted"/>
<protein>
    <submittedName>
        <fullName evidence="1">Uncharacterized protein</fullName>
    </submittedName>
</protein>
<reference evidence="1 2" key="2">
    <citation type="journal article" date="2023" name="Mol. Biol. Evol.">
        <title>Genomics of Secondarily Temperate Adaptation in the Only Non-Antarctic Icefish.</title>
        <authorList>
            <person name="Rivera-Colon A.G."/>
            <person name="Rayamajhi N."/>
            <person name="Minhas B.F."/>
            <person name="Madrigal G."/>
            <person name="Bilyk K.T."/>
            <person name="Yoon V."/>
            <person name="Hune M."/>
            <person name="Gregory S."/>
            <person name="Cheng C.H.C."/>
            <person name="Catchen J.M."/>
        </authorList>
    </citation>
    <scope>NUCLEOTIDE SEQUENCE [LARGE SCALE GENOMIC DNA]</scope>
    <source>
        <strain evidence="1">JMC-PN-2008</strain>
    </source>
</reference>
<dbReference type="Proteomes" id="UP001346869">
    <property type="component" value="Unassembled WGS sequence"/>
</dbReference>
<evidence type="ECO:0000313" key="1">
    <source>
        <dbReference type="EMBL" id="KAK5863432.1"/>
    </source>
</evidence>
<comment type="caution">
    <text evidence="1">The sequence shown here is derived from an EMBL/GenBank/DDBJ whole genome shotgun (WGS) entry which is preliminary data.</text>
</comment>